<dbReference type="EMBL" id="CP115611">
    <property type="protein sequence ID" value="WBW72996.1"/>
    <property type="molecule type" value="Genomic_DNA"/>
</dbReference>
<accession>A0AAE9WCK6</accession>
<dbReference type="RefSeq" id="XP_056037239.1">
    <property type="nucleotide sequence ID" value="XM_056180103.1"/>
</dbReference>
<protein>
    <submittedName>
        <fullName evidence="1">Schizosaccharomyces specific protein</fullName>
    </submittedName>
</protein>
<dbReference type="GeneID" id="80874792"/>
<keyword evidence="2" id="KW-1185">Reference proteome</keyword>
<gene>
    <name evidence="1" type="ORF">SOMG_01310</name>
</gene>
<proteinExistence type="predicted"/>
<reference evidence="1 2" key="1">
    <citation type="journal article" date="2023" name="G3 (Bethesda)">
        <title>A high-quality reference genome for the fission yeast Schizosaccharomyces osmophilus.</title>
        <authorList>
            <person name="Jia G.S."/>
            <person name="Zhang W.C."/>
            <person name="Liang Y."/>
            <person name="Liu X.H."/>
            <person name="Rhind N."/>
            <person name="Pidoux A."/>
            <person name="Brysch-Herzberg M."/>
            <person name="Du L.L."/>
        </authorList>
    </citation>
    <scope>NUCLEOTIDE SEQUENCE [LARGE SCALE GENOMIC DNA]</scope>
    <source>
        <strain evidence="1 2">CBS 15793</strain>
    </source>
</reference>
<name>A0AAE9WCK6_9SCHI</name>
<sequence>MSSIELGRLHIYVTPENWEEWSPQWKRLIYRNQYESIFKHSMETKPFQCLMNLSGVMKCVPLSHMGINEHKLSNKASFAITTLTSSSLLNVSLQFRSHTIPHVVGEAEISLDEALTEGLQETILPLTLRTEQVEAYVRVNLVYVKNTRKKERKKRVPSSFQRYSNRHNFGHPARAYSATSLKTLPIPQKQVNLLPYDEEHELQNQGYRPVHFVFMTTPFSPSSFDVPKSLKA</sequence>
<dbReference type="KEGG" id="som:SOMG_01310"/>
<dbReference type="Proteomes" id="UP001212411">
    <property type="component" value="Chromosome 1"/>
</dbReference>
<evidence type="ECO:0000313" key="1">
    <source>
        <dbReference type="EMBL" id="WBW72996.1"/>
    </source>
</evidence>
<evidence type="ECO:0000313" key="2">
    <source>
        <dbReference type="Proteomes" id="UP001212411"/>
    </source>
</evidence>
<organism evidence="1 2">
    <name type="scientific">Schizosaccharomyces osmophilus</name>
    <dbReference type="NCBI Taxonomy" id="2545709"/>
    <lineage>
        <taxon>Eukaryota</taxon>
        <taxon>Fungi</taxon>
        <taxon>Dikarya</taxon>
        <taxon>Ascomycota</taxon>
        <taxon>Taphrinomycotina</taxon>
        <taxon>Schizosaccharomycetes</taxon>
        <taxon>Schizosaccharomycetales</taxon>
        <taxon>Schizosaccharomycetaceae</taxon>
        <taxon>Schizosaccharomyces</taxon>
    </lineage>
</organism>
<dbReference type="AlphaFoldDB" id="A0AAE9WCK6"/>